<sequence>MRIASLMQSSTLDFENRKKALQRKEMGEAYKRTAQFAKASQNPMLAALENLLSGKTEKDLLEADTKTKSAQLETPEAKAHLRQLQMTEDEVKAHEQAHKAAGSSVTGSVSYTYTKGPDKQLYVSGGEVSIQAPVSGSDEETIKILEQVRKAALAPAQPSPQDLRVAASATAQIQQVQMERGEEMEPQEEPPFVNEDLTFDVPERFRNDGERDATAPTIFGKELENLITQRAFNKAKMQYQSHIEMVRNGYGIAAEPVFSKIA</sequence>
<protein>
    <submittedName>
        <fullName evidence="1">Metalloprotease CJM1_0395 family protein</fullName>
    </submittedName>
</protein>
<dbReference type="InterPro" id="IPR021973">
    <property type="entry name" value="SprA-related"/>
</dbReference>
<evidence type="ECO:0000313" key="1">
    <source>
        <dbReference type="EMBL" id="MEC1178687.1"/>
    </source>
</evidence>
<keyword evidence="1" id="KW-0378">Hydrolase</keyword>
<organism evidence="1 2">
    <name type="scientific">Metasolibacillus meyeri</name>
    <dbReference type="NCBI Taxonomy" id="1071052"/>
    <lineage>
        <taxon>Bacteria</taxon>
        <taxon>Bacillati</taxon>
        <taxon>Bacillota</taxon>
        <taxon>Bacilli</taxon>
        <taxon>Bacillales</taxon>
        <taxon>Caryophanaceae</taxon>
        <taxon>Metasolibacillus</taxon>
    </lineage>
</organism>
<comment type="caution">
    <text evidence="1">The sequence shown here is derived from an EMBL/GenBank/DDBJ whole genome shotgun (WGS) entry which is preliminary data.</text>
</comment>
<dbReference type="EMBL" id="JARSFG010000012">
    <property type="protein sequence ID" value="MEC1178687.1"/>
    <property type="molecule type" value="Genomic_DNA"/>
</dbReference>
<gene>
    <name evidence="1" type="ORF">P9B03_09355</name>
</gene>
<dbReference type="GO" id="GO:0008237">
    <property type="term" value="F:metallopeptidase activity"/>
    <property type="evidence" value="ECO:0007669"/>
    <property type="project" value="UniProtKB-KW"/>
</dbReference>
<reference evidence="1 2" key="1">
    <citation type="submission" date="2023-03" db="EMBL/GenBank/DDBJ databases">
        <title>Bacillus Genome Sequencing.</title>
        <authorList>
            <person name="Dunlap C."/>
        </authorList>
    </citation>
    <scope>NUCLEOTIDE SEQUENCE [LARGE SCALE GENOMIC DNA]</scope>
    <source>
        <strain evidence="1 2">B-59205</strain>
    </source>
</reference>
<name>A0AAW9NMK8_9BACL</name>
<proteinExistence type="predicted"/>
<dbReference type="RefSeq" id="WP_326123164.1">
    <property type="nucleotide sequence ID" value="NZ_JARSFG010000012.1"/>
</dbReference>
<keyword evidence="1" id="KW-0482">Metalloprotease</keyword>
<keyword evidence="1" id="KW-0645">Protease</keyword>
<dbReference type="AlphaFoldDB" id="A0AAW9NMK8"/>
<keyword evidence="2" id="KW-1185">Reference proteome</keyword>
<evidence type="ECO:0000313" key="2">
    <source>
        <dbReference type="Proteomes" id="UP001344888"/>
    </source>
</evidence>
<dbReference type="Proteomes" id="UP001344888">
    <property type="component" value="Unassembled WGS sequence"/>
</dbReference>
<dbReference type="Pfam" id="PF12118">
    <property type="entry name" value="SprA-related"/>
    <property type="match status" value="1"/>
</dbReference>
<accession>A0AAW9NMK8</accession>